<accession>A0A099T2E9</accession>
<evidence type="ECO:0000313" key="2">
    <source>
        <dbReference type="Proteomes" id="UP000029859"/>
    </source>
</evidence>
<sequence length="95" mass="10263">MIIEQIPLENGTAIGLKLEMQNAPLLVIRADKGFVMCGYLDTEMANKLGDVAAKVRGVNDLEDVLHAEVLDVSNHAKALGVKAGMKGHEALEMMF</sequence>
<dbReference type="Proteomes" id="UP000029859">
    <property type="component" value="Unassembled WGS sequence"/>
</dbReference>
<organism evidence="1 2">
    <name type="scientific">Methanococcoides methylutens</name>
    <dbReference type="NCBI Taxonomy" id="2226"/>
    <lineage>
        <taxon>Archaea</taxon>
        <taxon>Methanobacteriati</taxon>
        <taxon>Methanobacteriota</taxon>
        <taxon>Stenosarchaea group</taxon>
        <taxon>Methanomicrobia</taxon>
        <taxon>Methanosarcinales</taxon>
        <taxon>Methanosarcinaceae</taxon>
        <taxon>Methanococcoides</taxon>
    </lineage>
</organism>
<dbReference type="Pfam" id="PF08827">
    <property type="entry name" value="DUF1805"/>
    <property type="match status" value="1"/>
</dbReference>
<dbReference type="OrthoDB" id="120833at2157"/>
<keyword evidence="2" id="KW-1185">Reference proteome</keyword>
<dbReference type="EMBL" id="JRHO01000014">
    <property type="protein sequence ID" value="KGK98406.1"/>
    <property type="molecule type" value="Genomic_DNA"/>
</dbReference>
<dbReference type="AlphaFoldDB" id="A0A099T2E9"/>
<protein>
    <recommendedName>
        <fullName evidence="3">DUF1805 domain-containing protein</fullName>
    </recommendedName>
</protein>
<evidence type="ECO:0000313" key="1">
    <source>
        <dbReference type="EMBL" id="KGK98406.1"/>
    </source>
</evidence>
<dbReference type="RefSeq" id="WP_048195850.1">
    <property type="nucleotide sequence ID" value="NZ_CAAGSM010000004.1"/>
</dbReference>
<dbReference type="InterPro" id="IPR014931">
    <property type="entry name" value="DUF1805"/>
</dbReference>
<dbReference type="InterPro" id="IPR036493">
    <property type="entry name" value="YunC_sf"/>
</dbReference>
<gene>
    <name evidence="1" type="ORF">LI82_11940</name>
</gene>
<dbReference type="Gene3D" id="3.30.1980.10">
    <property type="entry name" value="Hypothetical protein YunC"/>
    <property type="match status" value="1"/>
</dbReference>
<comment type="caution">
    <text evidence="1">The sequence shown here is derived from an EMBL/GenBank/DDBJ whole genome shotgun (WGS) entry which is preliminary data.</text>
</comment>
<name>A0A099T2E9_METMT</name>
<proteinExistence type="predicted"/>
<dbReference type="SUPFAM" id="SSF102891">
    <property type="entry name" value="Hypothetical protein Ta1206"/>
    <property type="match status" value="1"/>
</dbReference>
<evidence type="ECO:0008006" key="3">
    <source>
        <dbReference type="Google" id="ProtNLM"/>
    </source>
</evidence>
<reference evidence="1 2" key="1">
    <citation type="submission" date="2014-09" db="EMBL/GenBank/DDBJ databases">
        <title>Draft genome sequence of an obligately methylotrophic methanogen, Methanococcoides methylutens, isolated from marine sediment.</title>
        <authorList>
            <person name="Guan Y."/>
            <person name="Ngugi D.K."/>
            <person name="Blom J."/>
            <person name="Ali S."/>
            <person name="Ferry J.G."/>
            <person name="Stingl U."/>
        </authorList>
    </citation>
    <scope>NUCLEOTIDE SEQUENCE [LARGE SCALE GENOMIC DNA]</scope>
    <source>
        <strain evidence="1 2">DSM 2657</strain>
    </source>
</reference>